<reference evidence="3" key="1">
    <citation type="submission" date="2024-07" db="EMBL/GenBank/DDBJ databases">
        <title>Two chromosome-level genome assemblies of Korean endemic species Abeliophyllum distichum and Forsythia ovata (Oleaceae).</title>
        <authorList>
            <person name="Jang H."/>
        </authorList>
    </citation>
    <scope>NUCLEOTIDE SEQUENCE [LARGE SCALE GENOMIC DNA]</scope>
</reference>
<dbReference type="Gene3D" id="1.20.1340.10">
    <property type="entry name" value="dopa decarboxylase, N-terminal domain"/>
    <property type="match status" value="1"/>
</dbReference>
<accession>A0ABD1PE69</accession>
<dbReference type="PANTHER" id="PTHR11999">
    <property type="entry name" value="GROUP II PYRIDOXAL-5-PHOSPHATE DECARBOXYLASE"/>
    <property type="match status" value="1"/>
</dbReference>
<organism evidence="2 3">
    <name type="scientific">Abeliophyllum distichum</name>
    <dbReference type="NCBI Taxonomy" id="126358"/>
    <lineage>
        <taxon>Eukaryota</taxon>
        <taxon>Viridiplantae</taxon>
        <taxon>Streptophyta</taxon>
        <taxon>Embryophyta</taxon>
        <taxon>Tracheophyta</taxon>
        <taxon>Spermatophyta</taxon>
        <taxon>Magnoliopsida</taxon>
        <taxon>eudicotyledons</taxon>
        <taxon>Gunneridae</taxon>
        <taxon>Pentapetalae</taxon>
        <taxon>asterids</taxon>
        <taxon>lamiids</taxon>
        <taxon>Lamiales</taxon>
        <taxon>Oleaceae</taxon>
        <taxon>Forsythieae</taxon>
        <taxon>Abeliophyllum</taxon>
    </lineage>
</organism>
<proteinExistence type="predicted"/>
<keyword evidence="1" id="KW-0210">Decarboxylase</keyword>
<comment type="caution">
    <text evidence="2">The sequence shown here is derived from an EMBL/GenBank/DDBJ whole genome shotgun (WGS) entry which is preliminary data.</text>
</comment>
<name>A0ABD1PE69_9LAMI</name>
<evidence type="ECO:0000313" key="3">
    <source>
        <dbReference type="Proteomes" id="UP001604336"/>
    </source>
</evidence>
<sequence length="139" mass="15814">MVIDFLADYYKNVEKYPVRSQVEPGYLQKRLPELEERYSFGVSWRNAQHWIQCFGCQPDVVACCNGAGEHPNEFFFFFLGGDGGVMQGTTCEVILCAVVAARDQMLKKIGRVTLTNLWCLDPVKATLHCKRQLAQIAEF</sequence>
<evidence type="ECO:0000256" key="1">
    <source>
        <dbReference type="ARBA" id="ARBA00022793"/>
    </source>
</evidence>
<gene>
    <name evidence="2" type="ORF">Adt_45617</name>
</gene>
<dbReference type="AlphaFoldDB" id="A0ABD1PE69"/>
<dbReference type="InterPro" id="IPR015424">
    <property type="entry name" value="PyrdxlP-dep_Trfase"/>
</dbReference>
<dbReference type="InterPro" id="IPR010977">
    <property type="entry name" value="Aromatic_deC"/>
</dbReference>
<dbReference type="PANTHER" id="PTHR11999:SF96">
    <property type="entry name" value="TYROSINE DECARBOXYLASE"/>
    <property type="match status" value="1"/>
</dbReference>
<dbReference type="SUPFAM" id="SSF53383">
    <property type="entry name" value="PLP-dependent transferases"/>
    <property type="match status" value="1"/>
</dbReference>
<dbReference type="Proteomes" id="UP001604336">
    <property type="component" value="Unassembled WGS sequence"/>
</dbReference>
<keyword evidence="1" id="KW-0456">Lyase</keyword>
<dbReference type="EMBL" id="JBFOLK010000014">
    <property type="protein sequence ID" value="KAL2462197.1"/>
    <property type="molecule type" value="Genomic_DNA"/>
</dbReference>
<evidence type="ECO:0000313" key="2">
    <source>
        <dbReference type="EMBL" id="KAL2462197.1"/>
    </source>
</evidence>
<protein>
    <submittedName>
        <fullName evidence="2">Tyrosine decarboxylase</fullName>
    </submittedName>
</protein>
<keyword evidence="3" id="KW-1185">Reference proteome</keyword>